<proteinExistence type="predicted"/>
<evidence type="ECO:0000313" key="3">
    <source>
        <dbReference type="Proteomes" id="UP000765509"/>
    </source>
</evidence>
<protein>
    <recommendedName>
        <fullName evidence="1">Reverse transcriptase domain-containing protein</fullName>
    </recommendedName>
</protein>
<accession>A0A9Q3D4X5</accession>
<dbReference type="OrthoDB" id="2743851at2759"/>
<reference evidence="2" key="1">
    <citation type="submission" date="2021-03" db="EMBL/GenBank/DDBJ databases">
        <title>Draft genome sequence of rust myrtle Austropuccinia psidii MF-1, a brazilian biotype.</title>
        <authorList>
            <person name="Quecine M.C."/>
            <person name="Pachon D.M.R."/>
            <person name="Bonatelli M.L."/>
            <person name="Correr F.H."/>
            <person name="Franceschini L.M."/>
            <person name="Leite T.F."/>
            <person name="Margarido G.R.A."/>
            <person name="Almeida C.A."/>
            <person name="Ferrarezi J.A."/>
            <person name="Labate C.A."/>
        </authorList>
    </citation>
    <scope>NUCLEOTIDE SEQUENCE</scope>
    <source>
        <strain evidence="2">MF-1</strain>
    </source>
</reference>
<organism evidence="2 3">
    <name type="scientific">Austropuccinia psidii MF-1</name>
    <dbReference type="NCBI Taxonomy" id="1389203"/>
    <lineage>
        <taxon>Eukaryota</taxon>
        <taxon>Fungi</taxon>
        <taxon>Dikarya</taxon>
        <taxon>Basidiomycota</taxon>
        <taxon>Pucciniomycotina</taxon>
        <taxon>Pucciniomycetes</taxon>
        <taxon>Pucciniales</taxon>
        <taxon>Sphaerophragmiaceae</taxon>
        <taxon>Austropuccinia</taxon>
    </lineage>
</organism>
<dbReference type="EMBL" id="AVOT02013939">
    <property type="protein sequence ID" value="MBW0496996.1"/>
    <property type="molecule type" value="Genomic_DNA"/>
</dbReference>
<dbReference type="SUPFAM" id="SSF56672">
    <property type="entry name" value="DNA/RNA polymerases"/>
    <property type="match status" value="1"/>
</dbReference>
<dbReference type="Pfam" id="PF00078">
    <property type="entry name" value="RVT_1"/>
    <property type="match status" value="1"/>
</dbReference>
<dbReference type="AlphaFoldDB" id="A0A9Q3D4X5"/>
<dbReference type="InterPro" id="IPR043128">
    <property type="entry name" value="Rev_trsase/Diguanyl_cyclase"/>
</dbReference>
<comment type="caution">
    <text evidence="2">The sequence shown here is derived from an EMBL/GenBank/DDBJ whole genome shotgun (WGS) entry which is preliminary data.</text>
</comment>
<name>A0A9Q3D4X5_9BASI</name>
<dbReference type="PANTHER" id="PTHR24559:SF444">
    <property type="entry name" value="REVERSE TRANSCRIPTASE DOMAIN-CONTAINING PROTEIN"/>
    <property type="match status" value="1"/>
</dbReference>
<dbReference type="CDD" id="cd01647">
    <property type="entry name" value="RT_LTR"/>
    <property type="match status" value="1"/>
</dbReference>
<dbReference type="InterPro" id="IPR053134">
    <property type="entry name" value="RNA-dir_DNA_polymerase"/>
</dbReference>
<dbReference type="InterPro" id="IPR043502">
    <property type="entry name" value="DNA/RNA_pol_sf"/>
</dbReference>
<dbReference type="Gene3D" id="3.10.10.10">
    <property type="entry name" value="HIV Type 1 Reverse Transcriptase, subunit A, domain 1"/>
    <property type="match status" value="1"/>
</dbReference>
<dbReference type="Gene3D" id="3.30.70.270">
    <property type="match status" value="1"/>
</dbReference>
<dbReference type="Proteomes" id="UP000765509">
    <property type="component" value="Unassembled WGS sequence"/>
</dbReference>
<keyword evidence="3" id="KW-1185">Reference proteome</keyword>
<gene>
    <name evidence="2" type="ORF">O181_036711</name>
</gene>
<evidence type="ECO:0000259" key="1">
    <source>
        <dbReference type="Pfam" id="PF00078"/>
    </source>
</evidence>
<dbReference type="PANTHER" id="PTHR24559">
    <property type="entry name" value="TRANSPOSON TY3-I GAG-POL POLYPROTEIN"/>
    <property type="match status" value="1"/>
</dbReference>
<dbReference type="InterPro" id="IPR000477">
    <property type="entry name" value="RT_dom"/>
</dbReference>
<sequence>MDLGVLRKVGHNEQVEVTTTAIITWNNGKLRLVGDLRALNTYTTPDRYPMPRIHETLTQFSKAKLIKAMYSLRDLQENVLTDSSRQLLRIIVHGGIYEYLRMPFGIKNTPSYYKRMMNTILPEELSEGWLIIYIDDIIVCLETWEDHLKRLERVLQKIARVSMKTSLKRFILHIVNQKNWDMLYLD</sequence>
<feature type="domain" description="Reverse transcriptase" evidence="1">
    <location>
        <begin position="52"/>
        <end position="168"/>
    </location>
</feature>
<evidence type="ECO:0000313" key="2">
    <source>
        <dbReference type="EMBL" id="MBW0496996.1"/>
    </source>
</evidence>